<dbReference type="InterPro" id="IPR011629">
    <property type="entry name" value="CobW-like_C"/>
</dbReference>
<dbReference type="EMBL" id="LWAE01000008">
    <property type="protein sequence ID" value="KZL89490.1"/>
    <property type="molecule type" value="Genomic_DNA"/>
</dbReference>
<feature type="domain" description="CobW C-terminal" evidence="1">
    <location>
        <begin position="45"/>
        <end position="130"/>
    </location>
</feature>
<dbReference type="Pfam" id="PF07683">
    <property type="entry name" value="CobW_C"/>
    <property type="match status" value="1"/>
</dbReference>
<dbReference type="AlphaFoldDB" id="A0A162R672"/>
<dbReference type="OrthoDB" id="9808822at2"/>
<evidence type="ECO:0000259" key="1">
    <source>
        <dbReference type="Pfam" id="PF07683"/>
    </source>
</evidence>
<dbReference type="PATRIC" id="fig|1121326.3.peg.5044"/>
<name>A0A162R672_9CLOT</name>
<gene>
    <name evidence="2" type="ORF">CLMAG_49790</name>
</gene>
<keyword evidence="3" id="KW-1185">Reference proteome</keyword>
<accession>A0A162R672</accession>
<evidence type="ECO:0000313" key="2">
    <source>
        <dbReference type="EMBL" id="KZL89490.1"/>
    </source>
</evidence>
<proteinExistence type="predicted"/>
<dbReference type="STRING" id="1121326.CLMAG_49790"/>
<dbReference type="Proteomes" id="UP000076603">
    <property type="component" value="Unassembled WGS sequence"/>
</dbReference>
<reference evidence="2 3" key="1">
    <citation type="submission" date="2016-04" db="EMBL/GenBank/DDBJ databases">
        <title>Genome sequence of Clostridium magnum DSM 2767.</title>
        <authorList>
            <person name="Poehlein A."/>
            <person name="Uhlig R."/>
            <person name="Fischer R."/>
            <person name="Bahl H."/>
            <person name="Daniel R."/>
        </authorList>
    </citation>
    <scope>NUCLEOTIDE SEQUENCE [LARGE SCALE GENOMIC DNA]</scope>
    <source>
        <strain evidence="2 3">DSM 2767</strain>
    </source>
</reference>
<evidence type="ECO:0000313" key="3">
    <source>
        <dbReference type="Proteomes" id="UP000076603"/>
    </source>
</evidence>
<dbReference type="RefSeq" id="WP_066628474.1">
    <property type="nucleotide sequence ID" value="NZ_FQXL01000007.1"/>
</dbReference>
<sequence>MQWEKVTANEIINAMDNRYETVRRGNKLGKIVGGRLYRDNLSHRFDTWEFETNKSFNRERIENIFQMLKNKNEYGYIIRAKGIFKDTEGHWFRFDFIPGDITFEEFSEGTTNSVCIIGSKLNKNNVSQLFA</sequence>
<protein>
    <recommendedName>
        <fullName evidence="1">CobW C-terminal domain-containing protein</fullName>
    </recommendedName>
</protein>
<comment type="caution">
    <text evidence="2">The sequence shown here is derived from an EMBL/GenBank/DDBJ whole genome shotgun (WGS) entry which is preliminary data.</text>
</comment>
<organism evidence="2 3">
    <name type="scientific">Clostridium magnum DSM 2767</name>
    <dbReference type="NCBI Taxonomy" id="1121326"/>
    <lineage>
        <taxon>Bacteria</taxon>
        <taxon>Bacillati</taxon>
        <taxon>Bacillota</taxon>
        <taxon>Clostridia</taxon>
        <taxon>Eubacteriales</taxon>
        <taxon>Clostridiaceae</taxon>
        <taxon>Clostridium</taxon>
    </lineage>
</organism>